<reference evidence="2" key="1">
    <citation type="submission" date="2020-02" db="EMBL/GenBank/DDBJ databases">
        <authorList>
            <person name="Meier V. D."/>
        </authorList>
    </citation>
    <scope>NUCLEOTIDE SEQUENCE</scope>
    <source>
        <strain evidence="2">AVDCRST_MAG85</strain>
    </source>
</reference>
<sequence length="100" mass="11002">MAVAAATGDHPVEAEQQHDAEHGAVKTTEVELVAVADADGTEQVEAEDRADDADDDRRDDPARIVTRHEQLAERAGHETEQQNSDDFHGVFLRREDVDLS</sequence>
<accession>A0A6J4S9F3</accession>
<evidence type="ECO:0000256" key="1">
    <source>
        <dbReference type="SAM" id="MobiDB-lite"/>
    </source>
</evidence>
<protein>
    <submittedName>
        <fullName evidence="2">Uncharacterized protein</fullName>
    </submittedName>
</protein>
<feature type="region of interest" description="Disordered" evidence="1">
    <location>
        <begin position="1"/>
        <end position="100"/>
    </location>
</feature>
<organism evidence="2">
    <name type="scientific">uncultured Solirubrobacteraceae bacterium</name>
    <dbReference type="NCBI Taxonomy" id="1162706"/>
    <lineage>
        <taxon>Bacteria</taxon>
        <taxon>Bacillati</taxon>
        <taxon>Actinomycetota</taxon>
        <taxon>Thermoleophilia</taxon>
        <taxon>Solirubrobacterales</taxon>
        <taxon>Solirubrobacteraceae</taxon>
        <taxon>environmental samples</taxon>
    </lineage>
</organism>
<dbReference type="AlphaFoldDB" id="A0A6J4S9F3"/>
<feature type="compositionally biased region" description="Acidic residues" evidence="1">
    <location>
        <begin position="39"/>
        <end position="54"/>
    </location>
</feature>
<feature type="compositionally biased region" description="Basic and acidic residues" evidence="1">
    <location>
        <begin position="55"/>
        <end position="100"/>
    </location>
</feature>
<gene>
    <name evidence="2" type="ORF">AVDCRST_MAG85-1344</name>
</gene>
<evidence type="ECO:0000313" key="2">
    <source>
        <dbReference type="EMBL" id="CAA9493249.1"/>
    </source>
</evidence>
<dbReference type="EMBL" id="CADCVT010000146">
    <property type="protein sequence ID" value="CAA9493249.1"/>
    <property type="molecule type" value="Genomic_DNA"/>
</dbReference>
<proteinExistence type="predicted"/>
<feature type="compositionally biased region" description="Basic and acidic residues" evidence="1">
    <location>
        <begin position="10"/>
        <end position="24"/>
    </location>
</feature>
<name>A0A6J4S9F3_9ACTN</name>